<evidence type="ECO:0000256" key="7">
    <source>
        <dbReference type="ARBA" id="ARBA00023136"/>
    </source>
</evidence>
<dbReference type="GO" id="GO:0005886">
    <property type="term" value="C:plasma membrane"/>
    <property type="evidence" value="ECO:0007669"/>
    <property type="project" value="UniProtKB-SubCell"/>
</dbReference>
<keyword evidence="11" id="KW-1185">Reference proteome</keyword>
<organism evidence="10 11">
    <name type="scientific">Goodfellowiella coeruleoviolacea</name>
    <dbReference type="NCBI Taxonomy" id="334858"/>
    <lineage>
        <taxon>Bacteria</taxon>
        <taxon>Bacillati</taxon>
        <taxon>Actinomycetota</taxon>
        <taxon>Actinomycetes</taxon>
        <taxon>Pseudonocardiales</taxon>
        <taxon>Pseudonocardiaceae</taxon>
        <taxon>Goodfellowiella</taxon>
    </lineage>
</organism>
<feature type="transmembrane region" description="Helical" evidence="8">
    <location>
        <begin position="241"/>
        <end position="262"/>
    </location>
</feature>
<keyword evidence="4" id="KW-1003">Cell membrane</keyword>
<gene>
    <name evidence="10" type="ORF">LX83_002769</name>
</gene>
<comment type="subcellular location">
    <subcellularLocation>
        <location evidence="1">Cell membrane</location>
        <topology evidence="1">Multi-pass membrane protein</topology>
    </subcellularLocation>
</comment>
<dbReference type="InterPro" id="IPR004626">
    <property type="entry name" value="RarD"/>
</dbReference>
<dbReference type="InterPro" id="IPR037185">
    <property type="entry name" value="EmrE-like"/>
</dbReference>
<evidence type="ECO:0000256" key="5">
    <source>
        <dbReference type="ARBA" id="ARBA00022692"/>
    </source>
</evidence>
<keyword evidence="7 8" id="KW-0472">Membrane</keyword>
<reference evidence="10" key="1">
    <citation type="submission" date="2022-06" db="EMBL/GenBank/DDBJ databases">
        <title>Genomic Encyclopedia of Archaeal and Bacterial Type Strains, Phase II (KMG-II): from individual species to whole genera.</title>
        <authorList>
            <person name="Goeker M."/>
        </authorList>
    </citation>
    <scope>NUCLEOTIDE SEQUENCE</scope>
    <source>
        <strain evidence="10">DSM 43935</strain>
    </source>
</reference>
<dbReference type="NCBIfam" id="TIGR00688">
    <property type="entry name" value="rarD"/>
    <property type="match status" value="1"/>
</dbReference>
<keyword evidence="3" id="KW-0813">Transport</keyword>
<evidence type="ECO:0000256" key="4">
    <source>
        <dbReference type="ARBA" id="ARBA00022475"/>
    </source>
</evidence>
<evidence type="ECO:0000256" key="2">
    <source>
        <dbReference type="ARBA" id="ARBA00007362"/>
    </source>
</evidence>
<dbReference type="EMBL" id="JAMTCK010000006">
    <property type="protein sequence ID" value="MCP2165910.1"/>
    <property type="molecule type" value="Genomic_DNA"/>
</dbReference>
<dbReference type="InterPro" id="IPR000620">
    <property type="entry name" value="EamA_dom"/>
</dbReference>
<dbReference type="AlphaFoldDB" id="A0AAE3GD57"/>
<evidence type="ECO:0000256" key="3">
    <source>
        <dbReference type="ARBA" id="ARBA00022448"/>
    </source>
</evidence>
<evidence type="ECO:0000256" key="1">
    <source>
        <dbReference type="ARBA" id="ARBA00004651"/>
    </source>
</evidence>
<dbReference type="SUPFAM" id="SSF103481">
    <property type="entry name" value="Multidrug resistance efflux transporter EmrE"/>
    <property type="match status" value="2"/>
</dbReference>
<feature type="transmembrane region" description="Helical" evidence="8">
    <location>
        <begin position="76"/>
        <end position="96"/>
    </location>
</feature>
<feature type="transmembrane region" description="Helical" evidence="8">
    <location>
        <begin position="108"/>
        <end position="125"/>
    </location>
</feature>
<evidence type="ECO:0000259" key="9">
    <source>
        <dbReference type="Pfam" id="PF00892"/>
    </source>
</evidence>
<protein>
    <submittedName>
        <fullName evidence="10">Chloramphenicol-sensitive protein RarD</fullName>
    </submittedName>
</protein>
<feature type="transmembrane region" description="Helical" evidence="8">
    <location>
        <begin position="132"/>
        <end position="149"/>
    </location>
</feature>
<evidence type="ECO:0000313" key="11">
    <source>
        <dbReference type="Proteomes" id="UP001206128"/>
    </source>
</evidence>
<dbReference type="PANTHER" id="PTHR22911:SF137">
    <property type="entry name" value="SOLUTE CARRIER FAMILY 35 MEMBER G2-RELATED"/>
    <property type="match status" value="1"/>
</dbReference>
<comment type="caution">
    <text evidence="10">The sequence shown here is derived from an EMBL/GenBank/DDBJ whole genome shotgun (WGS) entry which is preliminary data.</text>
</comment>
<keyword evidence="6 8" id="KW-1133">Transmembrane helix</keyword>
<feature type="transmembrane region" description="Helical" evidence="8">
    <location>
        <begin position="45"/>
        <end position="64"/>
    </location>
</feature>
<proteinExistence type="inferred from homology"/>
<feature type="transmembrane region" description="Helical" evidence="8">
    <location>
        <begin position="183"/>
        <end position="202"/>
    </location>
</feature>
<accession>A0AAE3GD57</accession>
<sequence length="314" mass="33455">MAERTRSDQPAGRSGVLLGTGCYLLWGLFPLFWPLLAPAGPVEVLAHRLLWTLALMLVVATVLGRWRVLRRLPARGWGMVAISAVLITINWGVYIYAVNSGHVVEGALGYFINPLVSIVLGVVVLRERLRRPQLLALVIAAVAVLVLALDYGRVPVIALSLAGSFGLYGLLKKTVPLDPASSLTAESLVIGPLAVAYLVWLGTTGAGTFTTEGAGHVLLLAATGPITAVPLLLFGAAAKRVPLVTLGMLQYLTPVLQFVLGVFVNHEPMPVSRWLGFGLVWTALVVFTAGTYLRRPRRDTTLPTAGGDATGAER</sequence>
<dbReference type="Pfam" id="PF00892">
    <property type="entry name" value="EamA"/>
    <property type="match status" value="1"/>
</dbReference>
<feature type="transmembrane region" description="Helical" evidence="8">
    <location>
        <begin position="155"/>
        <end position="171"/>
    </location>
</feature>
<name>A0AAE3GD57_9PSEU</name>
<comment type="similarity">
    <text evidence="2">Belongs to the EamA transporter family.</text>
</comment>
<evidence type="ECO:0000313" key="10">
    <source>
        <dbReference type="EMBL" id="MCP2165910.1"/>
    </source>
</evidence>
<keyword evidence="5 8" id="KW-0812">Transmembrane</keyword>
<evidence type="ECO:0000256" key="6">
    <source>
        <dbReference type="ARBA" id="ARBA00022989"/>
    </source>
</evidence>
<feature type="transmembrane region" description="Helical" evidence="8">
    <location>
        <begin position="12"/>
        <end position="33"/>
    </location>
</feature>
<evidence type="ECO:0000256" key="8">
    <source>
        <dbReference type="SAM" id="Phobius"/>
    </source>
</evidence>
<feature type="transmembrane region" description="Helical" evidence="8">
    <location>
        <begin position="214"/>
        <end position="234"/>
    </location>
</feature>
<dbReference type="PANTHER" id="PTHR22911">
    <property type="entry name" value="ACYL-MALONYL CONDENSING ENZYME-RELATED"/>
    <property type="match status" value="1"/>
</dbReference>
<feature type="transmembrane region" description="Helical" evidence="8">
    <location>
        <begin position="274"/>
        <end position="293"/>
    </location>
</feature>
<dbReference type="Proteomes" id="UP001206128">
    <property type="component" value="Unassembled WGS sequence"/>
</dbReference>
<feature type="domain" description="EamA" evidence="9">
    <location>
        <begin position="14"/>
        <end position="147"/>
    </location>
</feature>